<evidence type="ECO:0000313" key="4">
    <source>
        <dbReference type="Proteomes" id="UP000006062"/>
    </source>
</evidence>
<protein>
    <submittedName>
        <fullName evidence="3">Uncharacterized protein</fullName>
    </submittedName>
</protein>
<keyword evidence="2" id="KW-0812">Transmembrane</keyword>
<keyword evidence="2" id="KW-0472">Membrane</keyword>
<keyword evidence="2" id="KW-1133">Transmembrane helix</keyword>
<dbReference type="Proteomes" id="UP000006062">
    <property type="component" value="Chromosome"/>
</dbReference>
<dbReference type="RefSeq" id="WP_014780236.1">
    <property type="nucleotide sequence ID" value="NC_018012.1"/>
</dbReference>
<keyword evidence="4" id="KW-1185">Reference proteome</keyword>
<sequence length="60" mass="7016">MQGNNNVPRADHRQTATDYLQAEDNNPRIRMAEWGFKVLFRFFSIAATLLGMLSFRRDRA</sequence>
<dbReference type="EMBL" id="CP003154">
    <property type="protein sequence ID" value="AFL75849.1"/>
    <property type="molecule type" value="Genomic_DNA"/>
</dbReference>
<proteinExistence type="predicted"/>
<evidence type="ECO:0000313" key="3">
    <source>
        <dbReference type="EMBL" id="AFL75849.1"/>
    </source>
</evidence>
<organism evidence="3 4">
    <name type="scientific">Thiocystis violascens (strain ATCC 17096 / DSM 198 / 6111)</name>
    <name type="common">Chromatium violascens</name>
    <dbReference type="NCBI Taxonomy" id="765911"/>
    <lineage>
        <taxon>Bacteria</taxon>
        <taxon>Pseudomonadati</taxon>
        <taxon>Pseudomonadota</taxon>
        <taxon>Gammaproteobacteria</taxon>
        <taxon>Chromatiales</taxon>
        <taxon>Chromatiaceae</taxon>
        <taxon>Thiocystis</taxon>
    </lineage>
</organism>
<feature type="region of interest" description="Disordered" evidence="1">
    <location>
        <begin position="1"/>
        <end position="22"/>
    </location>
</feature>
<reference evidence="3 4" key="1">
    <citation type="submission" date="2012-06" db="EMBL/GenBank/DDBJ databases">
        <title>Complete sequence of Thiocystis violascens DSM 198.</title>
        <authorList>
            <consortium name="US DOE Joint Genome Institute"/>
            <person name="Lucas S."/>
            <person name="Han J."/>
            <person name="Lapidus A."/>
            <person name="Cheng J.-F."/>
            <person name="Goodwin L."/>
            <person name="Pitluck S."/>
            <person name="Peters L."/>
            <person name="Ovchinnikova G."/>
            <person name="Teshima H."/>
            <person name="Detter J.C."/>
            <person name="Han C."/>
            <person name="Tapia R."/>
            <person name="Land M."/>
            <person name="Hauser L."/>
            <person name="Kyrpides N."/>
            <person name="Ivanova N."/>
            <person name="Pagani I."/>
            <person name="Vogl K."/>
            <person name="Liu Z."/>
            <person name="Frigaard N.-U."/>
            <person name="Bryant D."/>
            <person name="Woyke T."/>
        </authorList>
    </citation>
    <scope>NUCLEOTIDE SEQUENCE [LARGE SCALE GENOMIC DNA]</scope>
    <source>
        <strain evidence="4">ATCC 17096 / DSM 198 / 6111</strain>
    </source>
</reference>
<dbReference type="HOGENOM" id="CLU_2940415_0_0_6"/>
<feature type="transmembrane region" description="Helical" evidence="2">
    <location>
        <begin position="34"/>
        <end position="55"/>
    </location>
</feature>
<evidence type="ECO:0000256" key="2">
    <source>
        <dbReference type="SAM" id="Phobius"/>
    </source>
</evidence>
<dbReference type="AlphaFoldDB" id="I3YFT1"/>
<dbReference type="STRING" id="765911.Thivi_4015"/>
<dbReference type="KEGG" id="tvi:Thivi_4015"/>
<gene>
    <name evidence="3" type="ordered locus">Thivi_4015</name>
</gene>
<accession>I3YFT1</accession>
<evidence type="ECO:0000256" key="1">
    <source>
        <dbReference type="SAM" id="MobiDB-lite"/>
    </source>
</evidence>
<name>I3YFT1_THIV6</name>